<evidence type="ECO:0000313" key="2">
    <source>
        <dbReference type="EMBL" id="KAF6084299.1"/>
    </source>
</evidence>
<dbReference type="AlphaFoldDB" id="A0A833Z120"/>
<dbReference type="EMBL" id="JABVXQ010000012">
    <property type="protein sequence ID" value="KAF6084299.1"/>
    <property type="molecule type" value="Genomic_DNA"/>
</dbReference>
<proteinExistence type="predicted"/>
<comment type="caution">
    <text evidence="2">The sequence shown here is derived from an EMBL/GenBank/DDBJ whole genome shotgun (WGS) entry which is preliminary data.</text>
</comment>
<evidence type="ECO:0000313" key="3">
    <source>
        <dbReference type="Proteomes" id="UP000664940"/>
    </source>
</evidence>
<dbReference type="Proteomes" id="UP000664940">
    <property type="component" value="Unassembled WGS sequence"/>
</dbReference>
<feature type="region of interest" description="Disordered" evidence="1">
    <location>
        <begin position="108"/>
        <end position="128"/>
    </location>
</feature>
<organism evidence="2 3">
    <name type="scientific">Phyllostomus discolor</name>
    <name type="common">pale spear-nosed bat</name>
    <dbReference type="NCBI Taxonomy" id="89673"/>
    <lineage>
        <taxon>Eukaryota</taxon>
        <taxon>Metazoa</taxon>
        <taxon>Chordata</taxon>
        <taxon>Craniata</taxon>
        <taxon>Vertebrata</taxon>
        <taxon>Euteleostomi</taxon>
        <taxon>Mammalia</taxon>
        <taxon>Eutheria</taxon>
        <taxon>Laurasiatheria</taxon>
        <taxon>Chiroptera</taxon>
        <taxon>Yangochiroptera</taxon>
        <taxon>Phyllostomidae</taxon>
        <taxon>Phyllostominae</taxon>
        <taxon>Phyllostomus</taxon>
    </lineage>
</organism>
<evidence type="ECO:0000256" key="1">
    <source>
        <dbReference type="SAM" id="MobiDB-lite"/>
    </source>
</evidence>
<accession>A0A833Z120</accession>
<protein>
    <submittedName>
        <fullName evidence="2">Uncharacterized protein</fullName>
    </submittedName>
</protein>
<reference evidence="2 3" key="1">
    <citation type="journal article" date="2020" name="Nature">
        <title>Six reference-quality genomes reveal evolution of bat adaptations.</title>
        <authorList>
            <person name="Jebb D."/>
            <person name="Huang Z."/>
            <person name="Pippel M."/>
            <person name="Hughes G.M."/>
            <person name="Lavrichenko K."/>
            <person name="Devanna P."/>
            <person name="Winkler S."/>
            <person name="Jermiin L.S."/>
            <person name="Skirmuntt E.C."/>
            <person name="Katzourakis A."/>
            <person name="Burkitt-Gray L."/>
            <person name="Ray D.A."/>
            <person name="Sullivan K.A.M."/>
            <person name="Roscito J.G."/>
            <person name="Kirilenko B.M."/>
            <person name="Davalos L.M."/>
            <person name="Corthals A.P."/>
            <person name="Power M.L."/>
            <person name="Jones G."/>
            <person name="Ransome R.D."/>
            <person name="Dechmann D.K.N."/>
            <person name="Locatelli A.G."/>
            <person name="Puechmaille S.J."/>
            <person name="Fedrigo O."/>
            <person name="Jarvis E.D."/>
            <person name="Hiller M."/>
            <person name="Vernes S.C."/>
            <person name="Myers E.W."/>
            <person name="Teeling E.C."/>
        </authorList>
    </citation>
    <scope>NUCLEOTIDE SEQUENCE [LARGE SCALE GENOMIC DNA]</scope>
    <source>
        <strain evidence="2">Bat1K_MPI-CBG_1</strain>
    </source>
</reference>
<name>A0A833Z120_9CHIR</name>
<gene>
    <name evidence="2" type="ORF">HJG60_008575</name>
</gene>
<sequence>MIFRSNSVFRNMCSAFSARSEKFIRQFFSPTRAAIQLINSFFSYTIYYPPSTGICFFPQLESFFICTVCNSYFSWPVTIGNEKNGFLMHASIGHGYWSAVQNRLVHTAREPSPPAPEPGWQAVGASLR</sequence>